<protein>
    <submittedName>
        <fullName evidence="1">Uncharacterized protein</fullName>
    </submittedName>
</protein>
<organism evidence="1 2">
    <name type="scientific">Vigna unguiculata</name>
    <name type="common">Cowpea</name>
    <dbReference type="NCBI Taxonomy" id="3917"/>
    <lineage>
        <taxon>Eukaryota</taxon>
        <taxon>Viridiplantae</taxon>
        <taxon>Streptophyta</taxon>
        <taxon>Embryophyta</taxon>
        <taxon>Tracheophyta</taxon>
        <taxon>Spermatophyta</taxon>
        <taxon>Magnoliopsida</taxon>
        <taxon>eudicotyledons</taxon>
        <taxon>Gunneridae</taxon>
        <taxon>Pentapetalae</taxon>
        <taxon>rosids</taxon>
        <taxon>fabids</taxon>
        <taxon>Fabales</taxon>
        <taxon>Fabaceae</taxon>
        <taxon>Papilionoideae</taxon>
        <taxon>50 kb inversion clade</taxon>
        <taxon>NPAAA clade</taxon>
        <taxon>indigoferoid/millettioid clade</taxon>
        <taxon>Phaseoleae</taxon>
        <taxon>Vigna</taxon>
    </lineage>
</organism>
<accession>A0A4D6MRN8</accession>
<gene>
    <name evidence="1" type="ORF">DEO72_LG8g2169</name>
</gene>
<name>A0A4D6MRN8_VIGUN</name>
<reference evidence="1 2" key="1">
    <citation type="submission" date="2019-04" db="EMBL/GenBank/DDBJ databases">
        <title>An improved genome assembly and genetic linkage map for asparagus bean, Vigna unguiculata ssp. sesquipedialis.</title>
        <authorList>
            <person name="Xia Q."/>
            <person name="Zhang R."/>
            <person name="Dong Y."/>
        </authorList>
    </citation>
    <scope>NUCLEOTIDE SEQUENCE [LARGE SCALE GENOMIC DNA]</scope>
    <source>
        <tissue evidence="1">Leaf</tissue>
    </source>
</reference>
<evidence type="ECO:0000313" key="1">
    <source>
        <dbReference type="EMBL" id="QCE04136.1"/>
    </source>
</evidence>
<keyword evidence="2" id="KW-1185">Reference proteome</keyword>
<sequence>MGFLTRLIGLGFGSLPTEAYNPSVAPTFSKLPLSAHFLASGVKGPRPITEDLASGGAEPRPIAVSASGVYRTEAISSIYVPKLREPSLFIIFSLATSPSPPATSVSHISIALSIASEQQVLLRHRPALVWVAGGVFCSGNFDSRWLRLQRRATSAITATSGKVTGFASQWEGDDAKVGFRVSDNGSQQCSAVNLRDTSGVSMVVRGSADLVQTDERREAHCGCWRREAISTSVATAEISTVVPSACRMGFLTRLIGLGFGSLPTEAYNPSVAPTFSKLPLSAHFLASGVKGPRPITEDLASGGAEPRPIAVSASGVYRTEAISSIYVPKLREPSLFIIFSLATSPSPPATSVSHISIALSIASEQQVLLRHRPALVWVAGGVFCSGNFDSRWLRLQRRATSAITATSGKVTGFASQWEGDDAKVGFRVSDNGSQQCSAVNLRDTSGVSMVVRGSADLVQTDERREAHCGCWRREAISTSVATAEISTVVPSARIVSVNSKTCVNEGAMNVRWVREGTVSEKVRALGASVCCV</sequence>
<dbReference type="Proteomes" id="UP000501690">
    <property type="component" value="Linkage Group LG8"/>
</dbReference>
<evidence type="ECO:0000313" key="2">
    <source>
        <dbReference type="Proteomes" id="UP000501690"/>
    </source>
</evidence>
<dbReference type="EMBL" id="CP039352">
    <property type="protein sequence ID" value="QCE04136.1"/>
    <property type="molecule type" value="Genomic_DNA"/>
</dbReference>
<proteinExistence type="predicted"/>
<dbReference type="AlphaFoldDB" id="A0A4D6MRN8"/>